<keyword evidence="4" id="KW-1185">Reference proteome</keyword>
<keyword evidence="2" id="KW-0472">Membrane</keyword>
<comment type="caution">
    <text evidence="3">The sequence shown here is derived from an EMBL/GenBank/DDBJ whole genome shotgun (WGS) entry which is preliminary data.</text>
</comment>
<protein>
    <recommendedName>
        <fullName evidence="5">Major facilitator superfamily transporter</fullName>
    </recommendedName>
</protein>
<organism evidence="3 4">
    <name type="scientific">Knufia fluminis</name>
    <dbReference type="NCBI Taxonomy" id="191047"/>
    <lineage>
        <taxon>Eukaryota</taxon>
        <taxon>Fungi</taxon>
        <taxon>Dikarya</taxon>
        <taxon>Ascomycota</taxon>
        <taxon>Pezizomycotina</taxon>
        <taxon>Eurotiomycetes</taxon>
        <taxon>Chaetothyriomycetidae</taxon>
        <taxon>Chaetothyriales</taxon>
        <taxon>Trichomeriaceae</taxon>
        <taxon>Knufia</taxon>
    </lineage>
</organism>
<dbReference type="EMBL" id="JAKLMC020000001">
    <property type="protein sequence ID" value="KAK5958846.1"/>
    <property type="molecule type" value="Genomic_DNA"/>
</dbReference>
<dbReference type="AlphaFoldDB" id="A0AAN8F2I6"/>
<dbReference type="Pfam" id="PF11885">
    <property type="entry name" value="DUF3405"/>
    <property type="match status" value="1"/>
</dbReference>
<evidence type="ECO:0000256" key="2">
    <source>
        <dbReference type="SAM" id="Phobius"/>
    </source>
</evidence>
<keyword evidence="2" id="KW-1133">Transmembrane helix</keyword>
<evidence type="ECO:0000256" key="1">
    <source>
        <dbReference type="SAM" id="MobiDB-lite"/>
    </source>
</evidence>
<reference evidence="3 4" key="1">
    <citation type="submission" date="2022-12" db="EMBL/GenBank/DDBJ databases">
        <title>Genomic features and morphological characterization of a novel Knufia sp. strain isolated from spacecraft assembly facility.</title>
        <authorList>
            <person name="Teixeira M."/>
            <person name="Chander A.M."/>
            <person name="Stajich J.E."/>
            <person name="Venkateswaran K."/>
        </authorList>
    </citation>
    <scope>NUCLEOTIDE SEQUENCE [LARGE SCALE GENOMIC DNA]</scope>
    <source>
        <strain evidence="3 4">FJI-L2-BK-P2</strain>
    </source>
</reference>
<sequence length="825" mass="94991">MVWQRTSSVKLETSPMDQTRSRNFSDVEKRRIPAENDYDYESEDEDPESATTSRSVSSQHAPMLNRAYSHRDRTGSLVRLRPSVMRYACLGVAGILLLFILSLVRFSQQSQKEVQQAIIQDKQSPKPPVWENFPFLERYYGGVRALIPRKDNKPEYPLDGDEVPVRIEPAQPDPEVKTETEPETDATEAEDKLPAKRDVEGAAAVPDSVVFDPYPNYKSEEYIAEYGEKVDCFLDDKNTVQIPRVRIYEAVPQGFPDNVMGSAELLGMRHDICYDRFGRLGPYGLGYSLNKGGSGAQQEGEREGADLVWKDHPEVDFRNVKWADVQQRCNEANAHRFKEQPEARTQRFQTMQTGAHVPRAEDANAAPADNAHAEPKAGKSKIPRTAVVIRTWWDYQYTPEDLIYLRSLISELNVLSGGKYTVHFLIHVKDDNAQIWSDDEVYERVLHDSLPEEFRGMGTLWTERQMFLVYGGLEETWMRGLPVHGVYRSTFMPMQYFAYQHPEYDFFWHWEMDVRSTNHWYHFFESVSNWARKQPRKYLWERNARFYVPAEHGTWDDFSHMVRIQTDQGTNSANNVWSGLRAGGREPGTPDHKMSGDRAVWGPERPLDDDVVMSDLDGEPPTSFDKDKYTWGVNEDADLISFNPFFDPDGTSWLLADDTTGYNITRGRPPRRTVIITASRLSRKLLMAMHRELSHNRHTMFSEMWPATCALHHGLKAVYAPHPVYIDRRWPTSYLEKTFNGGRNGASGGARTSVFGDREHNFRGTTWYYNAGFPEVLWHRWLGMKIHNDGGEVFEMEGEGRMCLPGMMLHPIKRVELVQEGKKAD</sequence>
<feature type="region of interest" description="Disordered" evidence="1">
    <location>
        <begin position="1"/>
        <end position="68"/>
    </location>
</feature>
<evidence type="ECO:0000313" key="3">
    <source>
        <dbReference type="EMBL" id="KAK5958846.1"/>
    </source>
</evidence>
<gene>
    <name evidence="3" type="ORF">OHC33_000690</name>
</gene>
<dbReference type="InterPro" id="IPR021822">
    <property type="entry name" value="DUF3405"/>
</dbReference>
<proteinExistence type="predicted"/>
<evidence type="ECO:0008006" key="5">
    <source>
        <dbReference type="Google" id="ProtNLM"/>
    </source>
</evidence>
<feature type="compositionally biased region" description="Polar residues" evidence="1">
    <location>
        <begin position="50"/>
        <end position="60"/>
    </location>
</feature>
<feature type="region of interest" description="Disordered" evidence="1">
    <location>
        <begin position="150"/>
        <end position="193"/>
    </location>
</feature>
<accession>A0AAN8F2I6</accession>
<evidence type="ECO:0000313" key="4">
    <source>
        <dbReference type="Proteomes" id="UP001316803"/>
    </source>
</evidence>
<feature type="transmembrane region" description="Helical" evidence="2">
    <location>
        <begin position="87"/>
        <end position="106"/>
    </location>
</feature>
<dbReference type="Proteomes" id="UP001316803">
    <property type="component" value="Unassembled WGS sequence"/>
</dbReference>
<feature type="compositionally biased region" description="Polar residues" evidence="1">
    <location>
        <begin position="1"/>
        <end position="18"/>
    </location>
</feature>
<dbReference type="PANTHER" id="PTHR36205:SF1">
    <property type="entry name" value="MAJOR FACILITATOR SUPERFAMILY TRANSPORTER"/>
    <property type="match status" value="1"/>
</dbReference>
<keyword evidence="2" id="KW-0812">Transmembrane</keyword>
<feature type="compositionally biased region" description="Acidic residues" evidence="1">
    <location>
        <begin position="36"/>
        <end position="48"/>
    </location>
</feature>
<name>A0AAN8F2I6_9EURO</name>
<dbReference type="PANTHER" id="PTHR36205">
    <property type="entry name" value="CHROMOSOME 19, WHOLE GENOME SHOTGUN SEQUENCE"/>
    <property type="match status" value="1"/>
</dbReference>
<feature type="compositionally biased region" description="Basic and acidic residues" evidence="1">
    <location>
        <begin position="19"/>
        <end position="34"/>
    </location>
</feature>